<dbReference type="OrthoDB" id="8432393at2"/>
<evidence type="ECO:0000313" key="4">
    <source>
        <dbReference type="Proteomes" id="UP000251120"/>
    </source>
</evidence>
<evidence type="ECO:0000313" key="2">
    <source>
        <dbReference type="EMBL" id="AXA33222.1"/>
    </source>
</evidence>
<evidence type="ECO:0000313" key="5">
    <source>
        <dbReference type="Proteomes" id="UP000681131"/>
    </source>
</evidence>
<keyword evidence="5" id="KW-1185">Reference proteome</keyword>
<accession>A0A2Z4XXP4</accession>
<dbReference type="Proteomes" id="UP000251120">
    <property type="component" value="Chromosome"/>
</dbReference>
<reference evidence="3 5" key="2">
    <citation type="submission" date="2019-08" db="EMBL/GenBank/DDBJ databases">
        <title>Complete genome sequences of Francisella adeliensis (FSC1325 and FSC1326).</title>
        <authorList>
            <person name="Ohrman C."/>
            <person name="Uneklint I."/>
            <person name="Vallesi A."/>
            <person name="Karlsson L."/>
            <person name="Sjodin A."/>
        </authorList>
    </citation>
    <scope>NUCLEOTIDE SEQUENCE [LARGE SCALE GENOMIC DNA]</scope>
    <source>
        <strain evidence="3 5">FSC1325</strain>
    </source>
</reference>
<organism evidence="2 4">
    <name type="scientific">Francisella adeliensis</name>
    <dbReference type="NCBI Taxonomy" id="2007306"/>
    <lineage>
        <taxon>Bacteria</taxon>
        <taxon>Pseudomonadati</taxon>
        <taxon>Pseudomonadota</taxon>
        <taxon>Gammaproteobacteria</taxon>
        <taxon>Thiotrichales</taxon>
        <taxon>Francisellaceae</taxon>
        <taxon>Francisella</taxon>
    </lineage>
</organism>
<dbReference type="AlphaFoldDB" id="A0A2Z4XXP4"/>
<sequence>MSFNIGVFGSFDFKGASELKSEITSTGPKIYEFNLKEDVVSQIQTNNIQVLILNLQKKDLLIETVNKIRSSAEIYLLPVFSVAENYEIYTDATYSSVEGLSSIYEKLTAKKETLVDIDGKRMIKDWQTRFLTYLYTRKGLKSLDASVDKVSKSFYSFPLIEVFHTDNTNVAEWIGDLKSDEFLKIKKFVKSYFCCQKCDSARILYSEQCPDCKSENILLTDFIHCYTCGNMGPQSEFLHNEQYVCTHCNTKLKHIGQDYDKPLENYYCKSCNFSFLEPNVISECIDCDNKCDTEQLKKMSVHNYELTQKAEHFISIGLNYAMSVFDNINYIVPEFFYNFIEWSSLMQKRDESYAFSLLRINISDNVNVNVDEIVLISKSLKAVLRKTDMLTRINGQTVWVWLPNTPIDGAMVVLEKLNTIRVSEGANAEDMTNIKAFSSEDLGVVQDAKILLIELANKD</sequence>
<name>A0A2Z4XXP4_9GAMM</name>
<evidence type="ECO:0000313" key="3">
    <source>
        <dbReference type="EMBL" id="QIW11450.1"/>
    </source>
</evidence>
<dbReference type="RefSeq" id="WP_112869395.1">
    <property type="nucleotide sequence ID" value="NZ_CP021781.1"/>
</dbReference>
<dbReference type="EMBL" id="CP021781">
    <property type="protein sequence ID" value="AXA33222.1"/>
    <property type="molecule type" value="Genomic_DNA"/>
</dbReference>
<protein>
    <recommendedName>
        <fullName evidence="1">Thaumarchaeal output domain-containing protein</fullName>
    </recommendedName>
</protein>
<feature type="domain" description="Thaumarchaeal output" evidence="1">
    <location>
        <begin position="121"/>
        <end position="306"/>
    </location>
</feature>
<dbReference type="EMBL" id="CP043424">
    <property type="protein sequence ID" value="QIW11450.1"/>
    <property type="molecule type" value="Genomic_DNA"/>
</dbReference>
<gene>
    <name evidence="2" type="ORF">CDH04_01755</name>
    <name evidence="3" type="ORF">FZC43_01760</name>
</gene>
<dbReference type="Proteomes" id="UP000681131">
    <property type="component" value="Chromosome"/>
</dbReference>
<dbReference type="Pfam" id="PF18551">
    <property type="entry name" value="TackOD1"/>
    <property type="match status" value="1"/>
</dbReference>
<proteinExistence type="predicted"/>
<reference evidence="2 4" key="1">
    <citation type="submission" date="2017-06" db="EMBL/GenBank/DDBJ databases">
        <title>Complete genome of Francisella adeliensis.</title>
        <authorList>
            <person name="Vallesi A."/>
            <person name="Sjodin A."/>
        </authorList>
    </citation>
    <scope>NUCLEOTIDE SEQUENCE [LARGE SCALE GENOMIC DNA]</scope>
    <source>
        <strain evidence="2 4">FDC440</strain>
    </source>
</reference>
<dbReference type="InterPro" id="IPR040572">
    <property type="entry name" value="TackOD1"/>
</dbReference>
<evidence type="ECO:0000259" key="1">
    <source>
        <dbReference type="Pfam" id="PF18551"/>
    </source>
</evidence>
<dbReference type="KEGG" id="fad:CDH04_01755"/>